<name>A0A433QTP5_9FUNG</name>
<dbReference type="Gene3D" id="2.30.30.140">
    <property type="match status" value="1"/>
</dbReference>
<dbReference type="PANTHER" id="PTHR12302">
    <property type="entry name" value="EBNA2 BINDING PROTEIN P100"/>
    <property type="match status" value="1"/>
</dbReference>
<protein>
    <recommendedName>
        <fullName evidence="10">Transcription factor</fullName>
    </recommendedName>
</protein>
<dbReference type="AlphaFoldDB" id="A0A433QTP5"/>
<evidence type="ECO:0000259" key="7">
    <source>
        <dbReference type="PROSITE" id="PS50830"/>
    </source>
</evidence>
<evidence type="ECO:0000259" key="6">
    <source>
        <dbReference type="PROSITE" id="PS50304"/>
    </source>
</evidence>
<evidence type="ECO:0000256" key="1">
    <source>
        <dbReference type="ARBA" id="ARBA00004496"/>
    </source>
</evidence>
<dbReference type="GO" id="GO:0031047">
    <property type="term" value="P:regulatory ncRNA-mediated gene silencing"/>
    <property type="evidence" value="ECO:0007669"/>
    <property type="project" value="UniProtKB-UniRule"/>
</dbReference>
<dbReference type="Gene3D" id="2.40.50.90">
    <property type="match status" value="5"/>
</dbReference>
<dbReference type="PROSITE" id="PS50304">
    <property type="entry name" value="TUDOR"/>
    <property type="match status" value="1"/>
</dbReference>
<evidence type="ECO:0000256" key="2">
    <source>
        <dbReference type="ARBA" id="ARBA00022490"/>
    </source>
</evidence>
<dbReference type="InterPro" id="IPR035437">
    <property type="entry name" value="SNase_OB-fold_sf"/>
</dbReference>
<dbReference type="PANTHER" id="PTHR12302:SF2">
    <property type="entry name" value="STAPHYLOCOCCAL NUCLEASE DOMAIN-CONTAINING PROTEIN 1"/>
    <property type="match status" value="1"/>
</dbReference>
<organism evidence="8 9">
    <name type="scientific">Jimgerdemannia flammicorona</name>
    <dbReference type="NCBI Taxonomy" id="994334"/>
    <lineage>
        <taxon>Eukaryota</taxon>
        <taxon>Fungi</taxon>
        <taxon>Fungi incertae sedis</taxon>
        <taxon>Mucoromycota</taxon>
        <taxon>Mucoromycotina</taxon>
        <taxon>Endogonomycetes</taxon>
        <taxon>Endogonales</taxon>
        <taxon>Endogonaceae</taxon>
        <taxon>Jimgerdemannia</taxon>
    </lineage>
</organism>
<dbReference type="EMBL" id="RBNJ01001477">
    <property type="protein sequence ID" value="RUS33117.1"/>
    <property type="molecule type" value="Genomic_DNA"/>
</dbReference>
<evidence type="ECO:0000256" key="5">
    <source>
        <dbReference type="PIRNR" id="PIRNR017179"/>
    </source>
</evidence>
<keyword evidence="4" id="KW-0677">Repeat</keyword>
<dbReference type="GO" id="GO:0003723">
    <property type="term" value="F:RNA binding"/>
    <property type="evidence" value="ECO:0007669"/>
    <property type="project" value="UniProtKB-UniRule"/>
</dbReference>
<dbReference type="SMART" id="SM00318">
    <property type="entry name" value="SNc"/>
    <property type="match status" value="4"/>
</dbReference>
<comment type="caution">
    <text evidence="8">The sequence shown here is derived from an EMBL/GenBank/DDBJ whole genome shotgun (WGS) entry which is preliminary data.</text>
</comment>
<dbReference type="GO" id="GO:0005634">
    <property type="term" value="C:nucleus"/>
    <property type="evidence" value="ECO:0007669"/>
    <property type="project" value="TreeGrafter"/>
</dbReference>
<dbReference type="FunFam" id="2.40.50.90:FF:000002">
    <property type="entry name" value="Staphylococcal nuclease domain-containing protein"/>
    <property type="match status" value="1"/>
</dbReference>
<dbReference type="FunFam" id="2.40.50.90:FF:000018">
    <property type="entry name" value="Ribonuclease"/>
    <property type="match status" value="1"/>
</dbReference>
<dbReference type="InterPro" id="IPR002999">
    <property type="entry name" value="Tudor"/>
</dbReference>
<dbReference type="PIRSF" id="PIRSF017179">
    <property type="entry name" value="RISC-Tudor-SN"/>
    <property type="match status" value="1"/>
</dbReference>
<evidence type="ECO:0000313" key="9">
    <source>
        <dbReference type="Proteomes" id="UP000274822"/>
    </source>
</evidence>
<dbReference type="FunFam" id="2.40.50.90:FF:000010">
    <property type="entry name" value="Ribonuclease"/>
    <property type="match status" value="1"/>
</dbReference>
<evidence type="ECO:0000256" key="3">
    <source>
        <dbReference type="ARBA" id="ARBA00022553"/>
    </source>
</evidence>
<feature type="domain" description="TNase-like" evidence="7">
    <location>
        <begin position="239"/>
        <end position="378"/>
    </location>
</feature>
<dbReference type="InterPro" id="IPR016071">
    <property type="entry name" value="Staphylococal_nuclease_OB-fold"/>
</dbReference>
<dbReference type="GO" id="GO:0006402">
    <property type="term" value="P:mRNA catabolic process"/>
    <property type="evidence" value="ECO:0007669"/>
    <property type="project" value="UniProtKB-UniRule"/>
</dbReference>
<dbReference type="InterPro" id="IPR016685">
    <property type="entry name" value="Silence_cplx_Nase-comp_TudorSN"/>
</dbReference>
<dbReference type="FunFam" id="2.30.30.140:FF:000018">
    <property type="entry name" value="Serine/threonine-protein kinase 31"/>
    <property type="match status" value="1"/>
</dbReference>
<dbReference type="FunFam" id="2.40.50.90:FF:000001">
    <property type="entry name" value="Staphylococcal nuclease domain-containing protein"/>
    <property type="match status" value="1"/>
</dbReference>
<proteinExistence type="predicted"/>
<feature type="domain" description="Tudor" evidence="6">
    <location>
        <begin position="767"/>
        <end position="827"/>
    </location>
</feature>
<keyword evidence="2 5" id="KW-0963">Cytoplasm</keyword>
<feature type="domain" description="TNase-like" evidence="7">
    <location>
        <begin position="49"/>
        <end position="187"/>
    </location>
</feature>
<comment type="subcellular location">
    <subcellularLocation>
        <location evidence="1 5">Cytoplasm</location>
    </subcellularLocation>
</comment>
<dbReference type="PROSITE" id="PS50830">
    <property type="entry name" value="TNASE_3"/>
    <property type="match status" value="4"/>
</dbReference>
<accession>A0A433QTP5</accession>
<evidence type="ECO:0000313" key="8">
    <source>
        <dbReference type="EMBL" id="RUS33117.1"/>
    </source>
</evidence>
<dbReference type="SUPFAM" id="SSF63748">
    <property type="entry name" value="Tudor/PWWP/MBT"/>
    <property type="match status" value="1"/>
</dbReference>
<feature type="domain" description="TNase-like" evidence="7">
    <location>
        <begin position="388"/>
        <end position="534"/>
    </location>
</feature>
<dbReference type="SUPFAM" id="SSF50199">
    <property type="entry name" value="Staphylococcal nuclease"/>
    <property type="match status" value="5"/>
</dbReference>
<gene>
    <name evidence="8" type="ORF">BC938DRAFT_473013</name>
</gene>
<reference evidence="8 9" key="1">
    <citation type="journal article" date="2018" name="New Phytol.">
        <title>Phylogenomics of Endogonaceae and evolution of mycorrhizas within Mucoromycota.</title>
        <authorList>
            <person name="Chang Y."/>
            <person name="Desiro A."/>
            <person name="Na H."/>
            <person name="Sandor L."/>
            <person name="Lipzen A."/>
            <person name="Clum A."/>
            <person name="Barry K."/>
            <person name="Grigoriev I.V."/>
            <person name="Martin F.M."/>
            <person name="Stajich J.E."/>
            <person name="Smith M.E."/>
            <person name="Bonito G."/>
            <person name="Spatafora J.W."/>
        </authorList>
    </citation>
    <scope>NUCLEOTIDE SEQUENCE [LARGE SCALE GENOMIC DNA]</scope>
    <source>
        <strain evidence="8 9">AD002</strain>
    </source>
</reference>
<keyword evidence="9" id="KW-1185">Reference proteome</keyword>
<dbReference type="Proteomes" id="UP000274822">
    <property type="component" value="Unassembled WGS sequence"/>
</dbReference>
<dbReference type="GO" id="GO:0004518">
    <property type="term" value="F:nuclease activity"/>
    <property type="evidence" value="ECO:0007669"/>
    <property type="project" value="TreeGrafter"/>
</dbReference>
<keyword evidence="3" id="KW-0597">Phosphoprotein</keyword>
<dbReference type="Pfam" id="PF00565">
    <property type="entry name" value="SNase"/>
    <property type="match status" value="5"/>
</dbReference>
<dbReference type="GO" id="GO:0031332">
    <property type="term" value="C:RNAi effector complex"/>
    <property type="evidence" value="ECO:0007669"/>
    <property type="project" value="InterPro"/>
</dbReference>
<evidence type="ECO:0008006" key="10">
    <source>
        <dbReference type="Google" id="ProtNLM"/>
    </source>
</evidence>
<dbReference type="GO" id="GO:0005829">
    <property type="term" value="C:cytosol"/>
    <property type="evidence" value="ECO:0007669"/>
    <property type="project" value="UniProtKB-UniRule"/>
</dbReference>
<feature type="domain" description="TNase-like" evidence="7">
    <location>
        <begin position="563"/>
        <end position="695"/>
    </location>
</feature>
<dbReference type="Pfam" id="PF00567">
    <property type="entry name" value="TUDOR"/>
    <property type="match status" value="1"/>
</dbReference>
<dbReference type="SMART" id="SM00333">
    <property type="entry name" value="TUDOR"/>
    <property type="match status" value="1"/>
</dbReference>
<sequence length="948" mass="106053">MKTFHRPISVRGKKVTFPRRPIDAIQHQQPQNPVKVPSLNPPSILSTMAQNKAAVKSVLSGDTVILRKVRQTGPPAERLLALSNVQAPRLGNREKEDEPFAFAARDYIRKLLVGKEVSFKPEYTISNREYGSIFINNENVAQLCVKEGWLKVRETRRDASEETVAEVEALKKIEAEAVAAKKGVWTENKEEVGAGVFGREARLRMRLDRWGNGWMDGIRTVNYTWSGDAREFLNTHKGKPIDAIVEQIRDGSTLRVLLMLSNRTHQYITLFLTGVKAPMVRRDISNQENVIEPFGEEARSFVESRLLQRQVQIILEGVDRENFIGSVRHAAGNIAESLVSAGLAKVAGHTVTLLTEGPGKIRAAESAAKEKRLHIWQDYVAKEKTEDQEFSGLVTKIISGDTVQVRNTKTGVEKKLQLSSIKQAPKTVDVNKDNQRKSETGYQWEAREFLRKKLIGKNVHVTIDYTKPPSEGYESRECATVKIGEVNIAEALVERGLATVIKHRRDDENRSLAYDQLLIAETKATEEGKGVHSSKEPPTIRIVDASESAVKARQFLAFFKRGGRVNGVIDYVANGSRFFVWVPKENCRLALVLSGIRAPRVGRTGEKSDPFGQEALDFVTHKTLQRDVELEIENVEKNGSFIGSLFVHNENIAVSLLEAGYATVHDFSAEQSTFTNQLYAAERVAKAAQKGVWAGYEEVIDVADDDAQADGAGEVKRDYVDVVVTEIIDGGRFYVQIVNENVHKLEKMMAEFSIHHSGAQQSPADFKPKTNEIVSARFTEDKQWYRAKIRKQLPDIKSVEVIYVDYGNSEVIPLTQIRPITSTFNQLPHQAQEATLSFLKVPAREDDYGQEAYERLQELIGGKQLVANVDYRDKGVLSLTLYDPAQSQTPEASINADMVRDGLATVNAKVRYAKGNQNTLKKLQEALAAAKEDRLNLFEYGDITADDD</sequence>
<evidence type="ECO:0000256" key="4">
    <source>
        <dbReference type="ARBA" id="ARBA00022737"/>
    </source>
</evidence>